<comment type="caution">
    <text evidence="3">The sequence shown here is derived from an EMBL/GenBank/DDBJ whole genome shotgun (WGS) entry which is preliminary data.</text>
</comment>
<accession>A0A2S6F606</accession>
<dbReference type="OrthoDB" id="5645946at2"/>
<evidence type="ECO:0000256" key="1">
    <source>
        <dbReference type="SAM" id="MobiDB-lite"/>
    </source>
</evidence>
<evidence type="ECO:0000313" key="3">
    <source>
        <dbReference type="EMBL" id="PPK32864.1"/>
    </source>
</evidence>
<dbReference type="EMBL" id="PQWY01000004">
    <property type="protein sequence ID" value="PPK32864.1"/>
    <property type="molecule type" value="Genomic_DNA"/>
</dbReference>
<sequence length="208" mass="23475">MADGDIEIKAGFAETDLDDRKLTMIDDLNNPLAIVERVYLIWWHWADFHLHVISPHIDTITPAIVIEPELIPGSNDHEFVYPIHDSGSKLSTSKSQDMFSAGMSMCKLFYTIEKMVHILVDRLKSGGVSMEAEVQIAFAGHEIAQRKAFESIINLPYNVVVTNFDPGIWGEKYLQNVKRLADKGYGYPPESPRENYKHPVSSATTARK</sequence>
<reference evidence="2" key="3">
    <citation type="submission" date="2020-11" db="EMBL/GenBank/DDBJ databases">
        <authorList>
            <consortium name="NCBI Pathogen Detection Project"/>
        </authorList>
    </citation>
    <scope>NUCLEOTIDE SEQUENCE</scope>
    <source>
        <strain evidence="2">D3612</strain>
    </source>
</reference>
<dbReference type="AlphaFoldDB" id="A0A2S6F606"/>
<name>A0A2S6F606_LEGPN</name>
<proteinExistence type="predicted"/>
<gene>
    <name evidence="3" type="ORF">C3928_03290</name>
    <name evidence="2" type="ORF">I8Y58_002904</name>
</gene>
<dbReference type="Proteomes" id="UP000861567">
    <property type="component" value="Unassembled WGS sequence"/>
</dbReference>
<evidence type="ECO:0000313" key="4">
    <source>
        <dbReference type="Proteomes" id="UP000239239"/>
    </source>
</evidence>
<dbReference type="RefSeq" id="WP_027228835.1">
    <property type="nucleotide sequence ID" value="NZ_CP017601.1"/>
</dbReference>
<protein>
    <submittedName>
        <fullName evidence="3">Virulence factor</fullName>
    </submittedName>
</protein>
<evidence type="ECO:0000313" key="2">
    <source>
        <dbReference type="EMBL" id="HAT1597642.1"/>
    </source>
</evidence>
<organism evidence="3 4">
    <name type="scientific">Legionella pneumophila</name>
    <dbReference type="NCBI Taxonomy" id="446"/>
    <lineage>
        <taxon>Bacteria</taxon>
        <taxon>Pseudomonadati</taxon>
        <taxon>Pseudomonadota</taxon>
        <taxon>Gammaproteobacteria</taxon>
        <taxon>Legionellales</taxon>
        <taxon>Legionellaceae</taxon>
        <taxon>Legionella</taxon>
    </lineage>
</organism>
<dbReference type="Proteomes" id="UP000239239">
    <property type="component" value="Unassembled WGS sequence"/>
</dbReference>
<reference evidence="3 4" key="2">
    <citation type="submission" date="2018-02" db="EMBL/GenBank/DDBJ databases">
        <title>Draft genome sequences of four Legionella pneumophila clinical strains isolated in Ontario.</title>
        <authorList>
            <person name="Fortuna A."/>
            <person name="Ramnarine R."/>
            <person name="Li A."/>
            <person name="Frantz C."/>
            <person name="Mallo G."/>
        </authorList>
    </citation>
    <scope>NUCLEOTIDE SEQUENCE [LARGE SCALE GENOMIC DNA]</scope>
    <source>
        <strain evidence="3 4">LG61</strain>
    </source>
</reference>
<dbReference type="EMBL" id="DACSEI010000051">
    <property type="protein sequence ID" value="HAT1597642.1"/>
    <property type="molecule type" value="Genomic_DNA"/>
</dbReference>
<feature type="region of interest" description="Disordered" evidence="1">
    <location>
        <begin position="184"/>
        <end position="208"/>
    </location>
</feature>
<reference evidence="2" key="1">
    <citation type="journal article" date="2018" name="Genome Biol.">
        <title>SKESA: strategic k-mer extension for scrupulous assemblies.</title>
        <authorList>
            <person name="Souvorov A."/>
            <person name="Agarwala R."/>
            <person name="Lipman D.J."/>
        </authorList>
    </citation>
    <scope>NUCLEOTIDE SEQUENCE</scope>
    <source>
        <strain evidence="2">D3612</strain>
    </source>
</reference>